<dbReference type="EMBL" id="FRDI01000015">
    <property type="protein sequence ID" value="SHN71536.1"/>
    <property type="molecule type" value="Genomic_DNA"/>
</dbReference>
<feature type="transmembrane region" description="Helical" evidence="2">
    <location>
        <begin position="243"/>
        <end position="268"/>
    </location>
</feature>
<feature type="region of interest" description="Disordered" evidence="1">
    <location>
        <begin position="597"/>
        <end position="635"/>
    </location>
</feature>
<dbReference type="STRING" id="1121455.SAMN02745728_02204"/>
<feature type="domain" description="DUF2207" evidence="4">
    <location>
        <begin position="26"/>
        <end position="218"/>
    </location>
</feature>
<feature type="domain" description="Predicted membrane protein YciQ-like C-terminal" evidence="5">
    <location>
        <begin position="284"/>
        <end position="548"/>
    </location>
</feature>
<keyword evidence="2" id="KW-0812">Transmembrane</keyword>
<sequence>MKKIITFYFIFLTCLFVTLPAFATERITNYSSEIYVNTNGSIDVTENITFTVEGNRIRLGIFRDLPRSYKMYGRKVDTPVIVQSVMRNGVSENFWVEQSENNLRILTGAEQDRPENRLQHGEHTYTIKWSSQGHIRSFTDYDELYFNVTGNNWDFLIENATATIILPKNLKVKQDAAYIGYTGSTEKFSGVIAPDNTITFTSPRLLHPTEGLTVAVGFESGIIQGTIKESAYLSFVNKILEPFYPYLTLNSFNLLVSGLISLIFYLIVWIKYGKDESLGAIMPEFTPPKGVSPAVAAVIWEGRSYDITTVLAASMVNLASKGFITISDRTLIRDKNKNIDTLPPEEKTFITTAFKYTEAIETKTYYEPFNAAVNNYNKALKSIFTQYFIQNKKIVAFAMLIQAVIFIALSVILSSMSAYLLFGIFYMPFFLAIWNIIKRVSWESRIKIMIIMYFLIQFFALVVKYENMFNVANIVFFAILTSIMFINFIFYYLLDKPTLEATRILQHLSGLKMFMEVTDKDKYKLIDVSVFETNLPYAIIFGLETTWLSIFLGINPEYNPNWENSSHSFIKTGNFDNLHYGIDTARTEPTSYSYEYSGNSTGGGSSGSGFSSSGSSGGGFSGGGSGGGGGGGGGR</sequence>
<organism evidence="6 7">
    <name type="scientific">Desulfovibrio litoralis DSM 11393</name>
    <dbReference type="NCBI Taxonomy" id="1121455"/>
    <lineage>
        <taxon>Bacteria</taxon>
        <taxon>Pseudomonadati</taxon>
        <taxon>Thermodesulfobacteriota</taxon>
        <taxon>Desulfovibrionia</taxon>
        <taxon>Desulfovibrionales</taxon>
        <taxon>Desulfovibrionaceae</taxon>
        <taxon>Desulfovibrio</taxon>
    </lineage>
</organism>
<evidence type="ECO:0000259" key="4">
    <source>
        <dbReference type="Pfam" id="PF09972"/>
    </source>
</evidence>
<gene>
    <name evidence="6" type="ORF">SAMN02745728_02204</name>
</gene>
<keyword evidence="3" id="KW-0732">Signal</keyword>
<feature type="transmembrane region" description="Helical" evidence="2">
    <location>
        <begin position="471"/>
        <end position="494"/>
    </location>
</feature>
<keyword evidence="7" id="KW-1185">Reference proteome</keyword>
<feature type="transmembrane region" description="Helical" evidence="2">
    <location>
        <begin position="448"/>
        <end position="465"/>
    </location>
</feature>
<name>A0A1M7TLG7_9BACT</name>
<evidence type="ECO:0000256" key="2">
    <source>
        <dbReference type="SAM" id="Phobius"/>
    </source>
</evidence>
<keyword evidence="2" id="KW-1133">Transmembrane helix</keyword>
<accession>A0A1M7TLG7</accession>
<feature type="compositionally biased region" description="Gly residues" evidence="1">
    <location>
        <begin position="615"/>
        <end position="635"/>
    </location>
</feature>
<feature type="transmembrane region" description="Helical" evidence="2">
    <location>
        <begin position="394"/>
        <end position="413"/>
    </location>
</feature>
<protein>
    <submittedName>
        <fullName evidence="6">Predicted membrane protein</fullName>
    </submittedName>
</protein>
<evidence type="ECO:0000256" key="1">
    <source>
        <dbReference type="SAM" id="MobiDB-lite"/>
    </source>
</evidence>
<reference evidence="6 7" key="1">
    <citation type="submission" date="2016-12" db="EMBL/GenBank/DDBJ databases">
        <authorList>
            <person name="Song W.-J."/>
            <person name="Kurnit D.M."/>
        </authorList>
    </citation>
    <scope>NUCLEOTIDE SEQUENCE [LARGE SCALE GENOMIC DNA]</scope>
    <source>
        <strain evidence="6 7">DSM 11393</strain>
    </source>
</reference>
<evidence type="ECO:0000313" key="6">
    <source>
        <dbReference type="EMBL" id="SHN71536.1"/>
    </source>
</evidence>
<evidence type="ECO:0000256" key="3">
    <source>
        <dbReference type="SAM" id="SignalP"/>
    </source>
</evidence>
<dbReference type="Pfam" id="PF20990">
    <property type="entry name" value="DUF2207_C"/>
    <property type="match status" value="1"/>
</dbReference>
<dbReference type="RefSeq" id="WP_072697881.1">
    <property type="nucleotide sequence ID" value="NZ_FRDI01000015.1"/>
</dbReference>
<dbReference type="AlphaFoldDB" id="A0A1M7TLG7"/>
<dbReference type="Pfam" id="PF09972">
    <property type="entry name" value="DUF2207"/>
    <property type="match status" value="1"/>
</dbReference>
<feature type="chain" id="PRO_5013314601" evidence="3">
    <location>
        <begin position="24"/>
        <end position="635"/>
    </location>
</feature>
<keyword evidence="2" id="KW-0472">Membrane</keyword>
<proteinExistence type="predicted"/>
<dbReference type="InterPro" id="IPR048389">
    <property type="entry name" value="YciQ-like_C"/>
</dbReference>
<feature type="transmembrane region" description="Helical" evidence="2">
    <location>
        <begin position="419"/>
        <end position="436"/>
    </location>
</feature>
<dbReference type="InterPro" id="IPR018702">
    <property type="entry name" value="DUF2207"/>
</dbReference>
<feature type="signal peptide" evidence="3">
    <location>
        <begin position="1"/>
        <end position="23"/>
    </location>
</feature>
<evidence type="ECO:0000259" key="5">
    <source>
        <dbReference type="Pfam" id="PF20990"/>
    </source>
</evidence>
<dbReference type="Proteomes" id="UP000186469">
    <property type="component" value="Unassembled WGS sequence"/>
</dbReference>
<evidence type="ECO:0000313" key="7">
    <source>
        <dbReference type="Proteomes" id="UP000186469"/>
    </source>
</evidence>